<dbReference type="EMBL" id="JPKY01000043">
    <property type="protein sequence ID" value="KFH44715.1"/>
    <property type="molecule type" value="Genomic_DNA"/>
</dbReference>
<proteinExistence type="predicted"/>
<organism evidence="1 2">
    <name type="scientific">Hapsidospora chrysogenum (strain ATCC 11550 / CBS 779.69 / DSM 880 / IAM 14645 / JCM 23072 / IMI 49137)</name>
    <name type="common">Acremonium chrysogenum</name>
    <dbReference type="NCBI Taxonomy" id="857340"/>
    <lineage>
        <taxon>Eukaryota</taxon>
        <taxon>Fungi</taxon>
        <taxon>Dikarya</taxon>
        <taxon>Ascomycota</taxon>
        <taxon>Pezizomycotina</taxon>
        <taxon>Sordariomycetes</taxon>
        <taxon>Hypocreomycetidae</taxon>
        <taxon>Hypocreales</taxon>
        <taxon>Bionectriaceae</taxon>
        <taxon>Hapsidospora</taxon>
    </lineage>
</organism>
<keyword evidence="2" id="KW-1185">Reference proteome</keyword>
<comment type="caution">
    <text evidence="1">The sequence shown here is derived from an EMBL/GenBank/DDBJ whole genome shotgun (WGS) entry which is preliminary data.</text>
</comment>
<dbReference type="HOGENOM" id="CLU_2704240_0_0_1"/>
<gene>
    <name evidence="1" type="ORF">ACRE_044480</name>
</gene>
<dbReference type="Proteomes" id="UP000029964">
    <property type="component" value="Unassembled WGS sequence"/>
</dbReference>
<protein>
    <submittedName>
        <fullName evidence="1">Uncharacterized protein</fullName>
    </submittedName>
</protein>
<dbReference type="AlphaFoldDB" id="A0A086T5T3"/>
<accession>A0A086T5T3</accession>
<evidence type="ECO:0000313" key="2">
    <source>
        <dbReference type="Proteomes" id="UP000029964"/>
    </source>
</evidence>
<sequence>MALGPRVGASWQLHPGSIFPSEQVHGNLVDEITPLSATHSHWTLAVLRKQISTYHGSPSGAVCVLGGPVLGTR</sequence>
<evidence type="ECO:0000313" key="1">
    <source>
        <dbReference type="EMBL" id="KFH44715.1"/>
    </source>
</evidence>
<name>A0A086T5T3_HAPC1</name>
<reference evidence="2" key="1">
    <citation type="journal article" date="2014" name="Genome Announc.">
        <title>Genome sequence and annotation of Acremonium chrysogenum, producer of the beta-lactam antibiotic cephalosporin C.</title>
        <authorList>
            <person name="Terfehr D."/>
            <person name="Dahlmann T.A."/>
            <person name="Specht T."/>
            <person name="Zadra I."/>
            <person name="Kuernsteiner H."/>
            <person name="Kueck U."/>
        </authorList>
    </citation>
    <scope>NUCLEOTIDE SEQUENCE [LARGE SCALE GENOMIC DNA]</scope>
    <source>
        <strain evidence="2">ATCC 11550 / CBS 779.69 / DSM 880 / IAM 14645 / JCM 23072 / IMI 49137</strain>
    </source>
</reference>